<dbReference type="EMBL" id="JAQQWM010000004">
    <property type="protein sequence ID" value="KAK8068422.1"/>
    <property type="molecule type" value="Genomic_DNA"/>
</dbReference>
<evidence type="ECO:0000313" key="1">
    <source>
        <dbReference type="EMBL" id="KAK8068422.1"/>
    </source>
</evidence>
<comment type="caution">
    <text evidence="1">The sequence shown here is derived from an EMBL/GenBank/DDBJ whole genome shotgun (WGS) entry which is preliminary data.</text>
</comment>
<reference evidence="1 2" key="1">
    <citation type="submission" date="2023-01" db="EMBL/GenBank/DDBJ databases">
        <title>Analysis of 21 Apiospora genomes using comparative genomics revels a genus with tremendous synthesis potential of carbohydrate active enzymes and secondary metabolites.</title>
        <authorList>
            <person name="Sorensen T."/>
        </authorList>
    </citation>
    <scope>NUCLEOTIDE SEQUENCE [LARGE SCALE GENOMIC DNA]</scope>
    <source>
        <strain evidence="1 2">CBS 83171</strain>
    </source>
</reference>
<sequence length="101" mass="11421">MAQLRRRVDMEVERALAQAEMRANQQLGFAEILAEQERRDVEMLAEWERAEAQAKVWTKIVPGLLCLAGWKVLPSSRVASSWGLGRLDGYLAFSATCLWSV</sequence>
<organism evidence="1 2">
    <name type="scientific">Apiospora saccharicola</name>
    <dbReference type="NCBI Taxonomy" id="335842"/>
    <lineage>
        <taxon>Eukaryota</taxon>
        <taxon>Fungi</taxon>
        <taxon>Dikarya</taxon>
        <taxon>Ascomycota</taxon>
        <taxon>Pezizomycotina</taxon>
        <taxon>Sordariomycetes</taxon>
        <taxon>Xylariomycetidae</taxon>
        <taxon>Amphisphaeriales</taxon>
        <taxon>Apiosporaceae</taxon>
        <taxon>Apiospora</taxon>
    </lineage>
</organism>
<dbReference type="Proteomes" id="UP001446871">
    <property type="component" value="Unassembled WGS sequence"/>
</dbReference>
<accession>A0ABR1VC03</accession>
<proteinExistence type="predicted"/>
<gene>
    <name evidence="1" type="ORF">PG996_007534</name>
</gene>
<protein>
    <submittedName>
        <fullName evidence="1">Uncharacterized protein</fullName>
    </submittedName>
</protein>
<evidence type="ECO:0000313" key="2">
    <source>
        <dbReference type="Proteomes" id="UP001446871"/>
    </source>
</evidence>
<name>A0ABR1VC03_9PEZI</name>
<keyword evidence="2" id="KW-1185">Reference proteome</keyword>